<proteinExistence type="predicted"/>
<name>A0A1I1I9C9_9BACT</name>
<dbReference type="STRING" id="662367.SAMN05216167_101832"/>
<evidence type="ECO:0000313" key="3">
    <source>
        <dbReference type="Proteomes" id="UP000198598"/>
    </source>
</evidence>
<dbReference type="InterPro" id="IPR011050">
    <property type="entry name" value="Pectin_lyase_fold/virulence"/>
</dbReference>
<gene>
    <name evidence="2" type="ORF">SAMN05216167_101832</name>
</gene>
<protein>
    <recommendedName>
        <fullName evidence="4">Pectate lyase superfamily protein</fullName>
    </recommendedName>
</protein>
<keyword evidence="1" id="KW-0732">Signal</keyword>
<reference evidence="2 3" key="1">
    <citation type="submission" date="2016-10" db="EMBL/GenBank/DDBJ databases">
        <authorList>
            <person name="de Groot N.N."/>
        </authorList>
    </citation>
    <scope>NUCLEOTIDE SEQUENCE [LARGE SCALE GENOMIC DNA]</scope>
    <source>
        <strain evidence="2 3">DSM 26130</strain>
    </source>
</reference>
<dbReference type="Gene3D" id="2.160.20.10">
    <property type="entry name" value="Single-stranded right-handed beta-helix, Pectin lyase-like"/>
    <property type="match status" value="1"/>
</dbReference>
<evidence type="ECO:0000256" key="1">
    <source>
        <dbReference type="SAM" id="SignalP"/>
    </source>
</evidence>
<keyword evidence="3" id="KW-1185">Reference proteome</keyword>
<dbReference type="InterPro" id="IPR012334">
    <property type="entry name" value="Pectin_lyas_fold"/>
</dbReference>
<feature type="signal peptide" evidence="1">
    <location>
        <begin position="1"/>
        <end position="28"/>
    </location>
</feature>
<sequence length="758" mass="80230">MKTKIALLLQVVCFSLFCFGLSSHEVQAHTWVGQSSDSPDRSASLSVSDGPFSAGSPYRGILSAQVALNQTSSTSPVMFPAAGLLMNNTGQTQNVAVGYYYWEDSKWIRLSKFSNSTSAREAAVGAPIPAYTYSEAKALTTAPGDVFILKEPGQEGLFRNANTPLNPQDTLSPNGIRDTNGNIIASGTIMNVGGQRYMRVINDGIVNVKWFGAVGQSDATDDAPAIQRAINYAKFLVNRYGNVFNVATVLIPPGNFRIRKTLDLTKCKGIVIKGSGGGYMNSTLIGNTGGLMLDFTDSFASGCENLFILSIASEPNYSTIGAQFALGTTGNGVGCLLKNCFIVMADVPSANNGLGTIGIMNCRAEEFAVTDCRIQANIGCIFSYKNDLSDVSLAYTVSSSYATVVTGQGSMGVVNFIGQNSIVNYGKVQPALILNGTNSFNFHGYLSRISSTGGTNESAILVTGPVTYNLTINGTVESFAQLLRVKSPLINSTINGVVANQENAGSSFPAGTTRHPVIDLSQGGQLQGCKVNITFGNGPAEIGSRYLLYDNGQPNNPNYPTAIVSNSEIISPQWSDNNFVISTNLFSNTDNSVFRTAYPFKVESGISKQLFLNPVSAGTAGTPITATVARWRTTNNQNIGARAGVYSVTVEGIIKAGTYGSGAQAMARFRGTISMAQQYLGTKSTSQSTMTILDQTTTEPAYINIRGAILSLDVSDPNIYKINITPTVAGSGTGEPITITAVCEVSSDFIVKGAIMFP</sequence>
<dbReference type="AlphaFoldDB" id="A0A1I1I9C9"/>
<organism evidence="2 3">
    <name type="scientific">Spirosoma endophyticum</name>
    <dbReference type="NCBI Taxonomy" id="662367"/>
    <lineage>
        <taxon>Bacteria</taxon>
        <taxon>Pseudomonadati</taxon>
        <taxon>Bacteroidota</taxon>
        <taxon>Cytophagia</taxon>
        <taxon>Cytophagales</taxon>
        <taxon>Cytophagaceae</taxon>
        <taxon>Spirosoma</taxon>
    </lineage>
</organism>
<evidence type="ECO:0008006" key="4">
    <source>
        <dbReference type="Google" id="ProtNLM"/>
    </source>
</evidence>
<evidence type="ECO:0000313" key="2">
    <source>
        <dbReference type="EMBL" id="SFC30383.1"/>
    </source>
</evidence>
<feature type="chain" id="PRO_5011594698" description="Pectate lyase superfamily protein" evidence="1">
    <location>
        <begin position="29"/>
        <end position="758"/>
    </location>
</feature>
<dbReference type="EMBL" id="FOLQ01000001">
    <property type="protein sequence ID" value="SFC30383.1"/>
    <property type="molecule type" value="Genomic_DNA"/>
</dbReference>
<dbReference type="SUPFAM" id="SSF51126">
    <property type="entry name" value="Pectin lyase-like"/>
    <property type="match status" value="1"/>
</dbReference>
<dbReference type="Proteomes" id="UP000198598">
    <property type="component" value="Unassembled WGS sequence"/>
</dbReference>
<accession>A0A1I1I9C9</accession>